<dbReference type="EMBL" id="LT553674">
    <property type="protein sequence ID" value="SAM02116.1"/>
    <property type="molecule type" value="Genomic_DNA"/>
</dbReference>
<evidence type="ECO:0000256" key="9">
    <source>
        <dbReference type="SAM" id="MobiDB-lite"/>
    </source>
</evidence>
<evidence type="ECO:0000256" key="5">
    <source>
        <dbReference type="ARBA" id="ARBA00023002"/>
    </source>
</evidence>
<keyword evidence="4 8" id="KW-0274">FAD</keyword>
<protein>
    <recommendedName>
        <fullName evidence="8">Sulfhydryl oxidase</fullName>
        <ecNumber evidence="8">1.8.3.2</ecNumber>
    </recommendedName>
</protein>
<evidence type="ECO:0000256" key="2">
    <source>
        <dbReference type="ARBA" id="ARBA00004569"/>
    </source>
</evidence>
<sequence>MVVPTDAPSPAEQEVMIDPTTGKTIPMKNGKPCRTCVDFKTWSRLEKQKNKADGQNSKVATATATATTAAAAAAAAGATATETTTTAADGKDEPVTDEWRKHNCPPDVETLGNATWTLLHTTAAYYPEKPAPSQRESMKSFIESFAQHYPCWFCKNDFQQSMAVEPVQVESREKLSQWLCRRHNEVNVKLNKPVFDCTKVFERWLNGPPSGKCD</sequence>
<dbReference type="GO" id="GO:0016971">
    <property type="term" value="F:flavin-dependent sulfhydryl oxidase activity"/>
    <property type="evidence" value="ECO:0007669"/>
    <property type="project" value="InterPro"/>
</dbReference>
<keyword evidence="7" id="KW-1015">Disulfide bond</keyword>
<dbReference type="FunCoup" id="A0A168PBX0">
    <property type="interactions" value="390"/>
</dbReference>
<keyword evidence="12" id="KW-1185">Reference proteome</keyword>
<dbReference type="AlphaFoldDB" id="A0A168PBX0"/>
<comment type="catalytic activity">
    <reaction evidence="8">
        <text>2 R'C(R)SH + O2 = R'C(R)S-S(R)CR' + H2O2</text>
        <dbReference type="Rhea" id="RHEA:17357"/>
        <dbReference type="ChEBI" id="CHEBI:15379"/>
        <dbReference type="ChEBI" id="CHEBI:16240"/>
        <dbReference type="ChEBI" id="CHEBI:16520"/>
        <dbReference type="ChEBI" id="CHEBI:17412"/>
        <dbReference type="EC" id="1.8.3.2"/>
    </reaction>
</comment>
<dbReference type="Proteomes" id="UP000078561">
    <property type="component" value="Unassembled WGS sequence"/>
</dbReference>
<organism evidence="11">
    <name type="scientific">Absidia glauca</name>
    <name type="common">Pin mould</name>
    <dbReference type="NCBI Taxonomy" id="4829"/>
    <lineage>
        <taxon>Eukaryota</taxon>
        <taxon>Fungi</taxon>
        <taxon>Fungi incertae sedis</taxon>
        <taxon>Mucoromycota</taxon>
        <taxon>Mucoromycotina</taxon>
        <taxon>Mucoromycetes</taxon>
        <taxon>Mucorales</taxon>
        <taxon>Cunninghamellaceae</taxon>
        <taxon>Absidia</taxon>
    </lineage>
</organism>
<feature type="domain" description="ERV/ALR sulfhydryl oxidase" evidence="10">
    <location>
        <begin position="104"/>
        <end position="204"/>
    </location>
</feature>
<feature type="region of interest" description="Disordered" evidence="9">
    <location>
        <begin position="76"/>
        <end position="106"/>
    </location>
</feature>
<evidence type="ECO:0000256" key="4">
    <source>
        <dbReference type="ARBA" id="ARBA00022827"/>
    </source>
</evidence>
<keyword evidence="5 8" id="KW-0560">Oxidoreductase</keyword>
<dbReference type="InterPro" id="IPR017905">
    <property type="entry name" value="ERV/ALR_sulphydryl_oxidase"/>
</dbReference>
<accession>A0A168PBX0</accession>
<dbReference type="InParanoid" id="A0A168PBX0"/>
<dbReference type="OrthoDB" id="17199at2759"/>
<evidence type="ECO:0000256" key="8">
    <source>
        <dbReference type="RuleBase" id="RU371123"/>
    </source>
</evidence>
<dbReference type="EC" id="1.8.3.2" evidence="8"/>
<keyword evidence="3 8" id="KW-0285">Flavoprotein</keyword>
<dbReference type="SUPFAM" id="SSF69000">
    <property type="entry name" value="FAD-dependent thiol oxidase"/>
    <property type="match status" value="1"/>
</dbReference>
<feature type="compositionally biased region" description="Basic and acidic residues" evidence="9">
    <location>
        <begin position="89"/>
        <end position="101"/>
    </location>
</feature>
<dbReference type="PANTHER" id="PTHR12645">
    <property type="entry name" value="ALR/ERV"/>
    <property type="match status" value="1"/>
</dbReference>
<dbReference type="PROSITE" id="PS51324">
    <property type="entry name" value="ERV_ALR"/>
    <property type="match status" value="1"/>
</dbReference>
<dbReference type="GO" id="GO:0005758">
    <property type="term" value="C:mitochondrial intermembrane space"/>
    <property type="evidence" value="ECO:0007669"/>
    <property type="project" value="UniProtKB-SubCell"/>
</dbReference>
<proteinExistence type="predicted"/>
<dbReference type="InterPro" id="IPR039799">
    <property type="entry name" value="ALR/ERV"/>
</dbReference>
<dbReference type="InterPro" id="IPR036774">
    <property type="entry name" value="ERV/ALR_sulphydryl_oxid_sf"/>
</dbReference>
<evidence type="ECO:0000313" key="12">
    <source>
        <dbReference type="Proteomes" id="UP000078561"/>
    </source>
</evidence>
<gene>
    <name evidence="11" type="primary">ABSGL_07879.1 scaffold 9181</name>
</gene>
<dbReference type="OMA" id="SANMESK"/>
<dbReference type="PANTHER" id="PTHR12645:SF0">
    <property type="entry name" value="FAD-LINKED SULFHYDRYL OXIDASE ALR"/>
    <property type="match status" value="1"/>
</dbReference>
<dbReference type="GO" id="GO:0050660">
    <property type="term" value="F:flavin adenine dinucleotide binding"/>
    <property type="evidence" value="ECO:0007669"/>
    <property type="project" value="TreeGrafter"/>
</dbReference>
<dbReference type="FunFam" id="1.20.120.310:FF:000003">
    <property type="entry name" value="Sulfhydryl oxidase"/>
    <property type="match status" value="1"/>
</dbReference>
<feature type="compositionally biased region" description="Low complexity" evidence="9">
    <location>
        <begin position="76"/>
        <end position="88"/>
    </location>
</feature>
<evidence type="ECO:0000259" key="10">
    <source>
        <dbReference type="PROSITE" id="PS51324"/>
    </source>
</evidence>
<name>A0A168PBX0_ABSGL</name>
<evidence type="ECO:0000256" key="7">
    <source>
        <dbReference type="ARBA" id="ARBA00023157"/>
    </source>
</evidence>
<evidence type="ECO:0000256" key="6">
    <source>
        <dbReference type="ARBA" id="ARBA00023128"/>
    </source>
</evidence>
<comment type="subcellular location">
    <subcellularLocation>
        <location evidence="2">Mitochondrion intermembrane space</location>
    </subcellularLocation>
</comment>
<evidence type="ECO:0000256" key="3">
    <source>
        <dbReference type="ARBA" id="ARBA00022630"/>
    </source>
</evidence>
<comment type="cofactor">
    <cofactor evidence="1 8">
        <name>FAD</name>
        <dbReference type="ChEBI" id="CHEBI:57692"/>
    </cofactor>
</comment>
<reference evidence="11" key="1">
    <citation type="submission" date="2016-04" db="EMBL/GenBank/DDBJ databases">
        <authorList>
            <person name="Evans L.H."/>
            <person name="Alamgir A."/>
            <person name="Owens N."/>
            <person name="Weber N.D."/>
            <person name="Virtaneva K."/>
            <person name="Barbian K."/>
            <person name="Babar A."/>
            <person name="Rosenke K."/>
        </authorList>
    </citation>
    <scope>NUCLEOTIDE SEQUENCE [LARGE SCALE GENOMIC DNA]</scope>
    <source>
        <strain evidence="11">CBS 101.48</strain>
    </source>
</reference>
<evidence type="ECO:0000256" key="1">
    <source>
        <dbReference type="ARBA" id="ARBA00001974"/>
    </source>
</evidence>
<dbReference type="Pfam" id="PF04777">
    <property type="entry name" value="Evr1_Alr"/>
    <property type="match status" value="1"/>
</dbReference>
<keyword evidence="6" id="KW-0496">Mitochondrion</keyword>
<dbReference type="STRING" id="4829.A0A168PBX0"/>
<evidence type="ECO:0000313" key="11">
    <source>
        <dbReference type="EMBL" id="SAM02116.1"/>
    </source>
</evidence>
<dbReference type="Gene3D" id="1.20.120.310">
    <property type="entry name" value="ERV/ALR sulfhydryl oxidase domain"/>
    <property type="match status" value="1"/>
</dbReference>